<proteinExistence type="predicted"/>
<dbReference type="Proteomes" id="UP000460318">
    <property type="component" value="Unassembled WGS sequence"/>
</dbReference>
<gene>
    <name evidence="1" type="ORF">GRF59_11745</name>
</gene>
<dbReference type="EMBL" id="WUBI01000001">
    <property type="protein sequence ID" value="MWV44303.1"/>
    <property type="molecule type" value="Genomic_DNA"/>
</dbReference>
<sequence length="31" mass="3501">MPVTFAHPLYIAPAKYIKPRYRILTGLILGS</sequence>
<protein>
    <submittedName>
        <fullName evidence="1">DUF4184 family protein</fullName>
    </submittedName>
</protein>
<evidence type="ECO:0000313" key="2">
    <source>
        <dbReference type="Proteomes" id="UP000460318"/>
    </source>
</evidence>
<dbReference type="AlphaFoldDB" id="A0A7X3LI81"/>
<organism evidence="1 2">
    <name type="scientific">Paenibacillus dendrobii</name>
    <dbReference type="NCBI Taxonomy" id="2691084"/>
    <lineage>
        <taxon>Bacteria</taxon>
        <taxon>Bacillati</taxon>
        <taxon>Bacillota</taxon>
        <taxon>Bacilli</taxon>
        <taxon>Bacillales</taxon>
        <taxon>Paenibacillaceae</taxon>
        <taxon>Paenibacillus</taxon>
    </lineage>
</organism>
<comment type="caution">
    <text evidence="1">The sequence shown here is derived from an EMBL/GenBank/DDBJ whole genome shotgun (WGS) entry which is preliminary data.</text>
</comment>
<keyword evidence="2" id="KW-1185">Reference proteome</keyword>
<reference evidence="1 2" key="1">
    <citation type="submission" date="2019-12" db="EMBL/GenBank/DDBJ databases">
        <title>Paenibacillus sp. nov., an endophytic bacterium isolated from the stem of Dendrobium.</title>
        <authorList>
            <person name="Zhao R."/>
        </authorList>
    </citation>
    <scope>NUCLEOTIDE SEQUENCE [LARGE SCALE GENOMIC DNA]</scope>
    <source>
        <strain evidence="1 2">HJL G12</strain>
    </source>
</reference>
<accession>A0A7X3LI81</accession>
<name>A0A7X3LI81_9BACL</name>
<evidence type="ECO:0000313" key="1">
    <source>
        <dbReference type="EMBL" id="MWV44303.1"/>
    </source>
</evidence>